<feature type="compositionally biased region" description="Polar residues" evidence="5">
    <location>
        <begin position="453"/>
        <end position="462"/>
    </location>
</feature>
<evidence type="ECO:0000256" key="2">
    <source>
        <dbReference type="ARBA" id="ARBA00022771"/>
    </source>
</evidence>
<feature type="region of interest" description="Disordered" evidence="5">
    <location>
        <begin position="373"/>
        <end position="427"/>
    </location>
</feature>
<gene>
    <name evidence="9" type="primary">LOC106471102</name>
</gene>
<feature type="domain" description="Tudor" evidence="7">
    <location>
        <begin position="1283"/>
        <end position="1343"/>
    </location>
</feature>
<dbReference type="SUPFAM" id="SSF63748">
    <property type="entry name" value="Tudor/PWWP/MBT"/>
    <property type="match status" value="3"/>
</dbReference>
<dbReference type="PANTHER" id="PTHR22948:SF29">
    <property type="entry name" value="FI02030P-RELATED"/>
    <property type="match status" value="1"/>
</dbReference>
<reference evidence="9" key="1">
    <citation type="submission" date="2025-08" db="UniProtKB">
        <authorList>
            <consortium name="RefSeq"/>
        </authorList>
    </citation>
    <scope>IDENTIFICATION</scope>
    <source>
        <tissue evidence="9">Muscle</tissue>
    </source>
</reference>
<keyword evidence="1 4" id="KW-0479">Metal-binding</keyword>
<dbReference type="Gene3D" id="2.30.30.140">
    <property type="match status" value="3"/>
</dbReference>
<dbReference type="Proteomes" id="UP000694941">
    <property type="component" value="Unplaced"/>
</dbReference>
<organism evidence="8 9">
    <name type="scientific">Limulus polyphemus</name>
    <name type="common">Atlantic horseshoe crab</name>
    <dbReference type="NCBI Taxonomy" id="6850"/>
    <lineage>
        <taxon>Eukaryota</taxon>
        <taxon>Metazoa</taxon>
        <taxon>Ecdysozoa</taxon>
        <taxon>Arthropoda</taxon>
        <taxon>Chelicerata</taxon>
        <taxon>Merostomata</taxon>
        <taxon>Xiphosura</taxon>
        <taxon>Limulidae</taxon>
        <taxon>Limulus</taxon>
    </lineage>
</organism>
<dbReference type="InterPro" id="IPR035437">
    <property type="entry name" value="SNase_OB-fold_sf"/>
</dbReference>
<feature type="region of interest" description="Disordered" evidence="5">
    <location>
        <begin position="730"/>
        <end position="836"/>
    </location>
</feature>
<feature type="domain" description="C3H1-type" evidence="6">
    <location>
        <begin position="1163"/>
        <end position="1191"/>
    </location>
</feature>
<dbReference type="SMART" id="SM00333">
    <property type="entry name" value="TUDOR"/>
    <property type="match status" value="3"/>
</dbReference>
<dbReference type="PROSITE" id="PS50103">
    <property type="entry name" value="ZF_C3H1"/>
    <property type="match status" value="1"/>
</dbReference>
<dbReference type="Gene3D" id="2.40.50.90">
    <property type="match status" value="3"/>
</dbReference>
<feature type="domain" description="Tudor" evidence="7">
    <location>
        <begin position="914"/>
        <end position="995"/>
    </location>
</feature>
<evidence type="ECO:0000256" key="4">
    <source>
        <dbReference type="PROSITE-ProRule" id="PRU00723"/>
    </source>
</evidence>
<feature type="region of interest" description="Disordered" evidence="5">
    <location>
        <begin position="452"/>
        <end position="474"/>
    </location>
</feature>
<dbReference type="InterPro" id="IPR036855">
    <property type="entry name" value="Znf_CCCH_sf"/>
</dbReference>
<evidence type="ECO:0000256" key="5">
    <source>
        <dbReference type="SAM" id="MobiDB-lite"/>
    </source>
</evidence>
<name>A0ABM1BRB0_LIMPO</name>
<dbReference type="PANTHER" id="PTHR22948">
    <property type="entry name" value="TUDOR DOMAIN CONTAINING PROTEIN"/>
    <property type="match status" value="1"/>
</dbReference>
<dbReference type="SMART" id="SM00356">
    <property type="entry name" value="ZnF_C3H1"/>
    <property type="match status" value="1"/>
</dbReference>
<dbReference type="InterPro" id="IPR002999">
    <property type="entry name" value="Tudor"/>
</dbReference>
<dbReference type="PROSITE" id="PS50304">
    <property type="entry name" value="TUDOR"/>
    <property type="match status" value="3"/>
</dbReference>
<feature type="compositionally biased region" description="Polar residues" evidence="5">
    <location>
        <begin position="737"/>
        <end position="781"/>
    </location>
</feature>
<feature type="region of interest" description="Disordered" evidence="5">
    <location>
        <begin position="480"/>
        <end position="499"/>
    </location>
</feature>
<dbReference type="InterPro" id="IPR000571">
    <property type="entry name" value="Znf_CCCH"/>
</dbReference>
<evidence type="ECO:0000313" key="9">
    <source>
        <dbReference type="RefSeq" id="XP_013787143.2"/>
    </source>
</evidence>
<dbReference type="GeneID" id="106471102"/>
<evidence type="ECO:0000256" key="3">
    <source>
        <dbReference type="ARBA" id="ARBA00022833"/>
    </source>
</evidence>
<evidence type="ECO:0000259" key="6">
    <source>
        <dbReference type="PROSITE" id="PS50103"/>
    </source>
</evidence>
<dbReference type="InterPro" id="IPR050621">
    <property type="entry name" value="Tudor_domain_containing"/>
</dbReference>
<accession>A0ABM1BRB0</accession>
<dbReference type="SUPFAM" id="SSF90229">
    <property type="entry name" value="CCCH zinc finger"/>
    <property type="match status" value="1"/>
</dbReference>
<evidence type="ECO:0000313" key="8">
    <source>
        <dbReference type="Proteomes" id="UP000694941"/>
    </source>
</evidence>
<proteinExistence type="predicted"/>
<keyword evidence="8" id="KW-1185">Reference proteome</keyword>
<feature type="domain" description="Tudor" evidence="7">
    <location>
        <begin position="576"/>
        <end position="642"/>
    </location>
</feature>
<keyword evidence="2 4" id="KW-0863">Zinc-finger</keyword>
<keyword evidence="3 4" id="KW-0862">Zinc</keyword>
<dbReference type="RefSeq" id="XP_013787143.2">
    <property type="nucleotide sequence ID" value="XM_013931689.2"/>
</dbReference>
<evidence type="ECO:0000256" key="1">
    <source>
        <dbReference type="ARBA" id="ARBA00022723"/>
    </source>
</evidence>
<protein>
    <submittedName>
        <fullName evidence="9">Uncharacterized protein LOC106471102</fullName>
    </submittedName>
</protein>
<feature type="compositionally biased region" description="Acidic residues" evidence="5">
    <location>
        <begin position="794"/>
        <end position="804"/>
    </location>
</feature>
<evidence type="ECO:0000259" key="7">
    <source>
        <dbReference type="PROSITE" id="PS50304"/>
    </source>
</evidence>
<feature type="compositionally biased region" description="Polar residues" evidence="5">
    <location>
        <begin position="405"/>
        <end position="418"/>
    </location>
</feature>
<feature type="zinc finger region" description="C3H1-type" evidence="4">
    <location>
        <begin position="1163"/>
        <end position="1191"/>
    </location>
</feature>
<dbReference type="Pfam" id="PF00567">
    <property type="entry name" value="TUDOR"/>
    <property type="match status" value="4"/>
</dbReference>
<sequence>MNRSHPVADGKDRIRSKLQSIEDEKELIISIIENLVAKANKTANSCLEEENRTTFFKNFHQVSQALESCSEKLFFIRVNLLENGDGEDELPVESSKESYGEELSKITVSYKVTPDPKEQLTTCDVLSENVYSKEYKETFLQLRNKTSVSSDDSYNQVSVVSSPASSFYSLLTSSPTNRAFEQNIQFDSNHSVSNNSGKRAQEVENLITLDNLSDQKHTHQSYNQESKQDGCLSDIKDDHNDNPKETLVNTLFTSVENIDKISHLGNEGLSDKYQSSSSFVVSDKEPYQSVNHSIVKSQLEVESQPFFTLPYKHDKNSQSLKCLGNVEGQSRVLQTHEKCTNSSPQHTTTDSHSCIADNTRNISQVLLSFDVVEEQPRAHTGPNSTELGKPSDPNEHDNLPLLHNSIDQHSFTPPSVHSGNPKLPQTDISEGEQVCRLYGSENVVHSSFHHLGTTGTQPNTSLAADRSPPTPALHSTACYEQSVHPHVSPSNGLKSHPCLPQIPDPKPLTLAHASERKSDFVIRPMHVRIGVPIPAVVSHIVSPSEFWLQPAGTVVEELSHKLQFAGRQYQDNELCSVEVGSYCMAIFPKDNCWYRAVVLGCSWSDQQPNSRNTVTVQYIDYGNKEVISVAWLRPLHVEFLSVPMQAVQCYLREVKPLFGQWHGPALDQFQKLVLLPLGLRATFYQPVEDNVYPVEMSCFIPFLQSYYSIGGSLISSGLALRALNEKGDMGMEDHTSTSKGQNTASGFSEVSQYHQFQASDQSRPNLLVTGTPQSSLQNTSDSETDLTSKKNEMSEDASAEVSDSEEAKQMPLKKKTSCRNVIPEGRLDQDSQSDSTENSSAGKMFFWNVLVSPAQVQTSEDGFFVALSSVVLSPSEFYVHPVTKENSLLDDLREKMTYFYEMKVFKKWSYDSIPLHTGLYCCCRYTLDGSWYRVKLIKVLEKNDHPNTSSTGKRRKSRKLRHASTPVLVQFIDYGNVEKVSLKDLYPLAVEFSKYPAFVVRCSLADVRPKSTQTTRFKDDTNNVLDLRWSEDVGKRMIELMGFEKCLSIQVISTSHTQTPRKDTCFNVHVWDTQGSSDILINSILVEEGLAETDISPISIEDNEEVIPEVVLEKSDVQNPSSSEIHSDMNSWNPMAEDYLSARNSYAVDIDDPGVAVTGYKAKDEQYICKYFSVKGRCPRGENCHYEHIYTGEDGTTRDVMEVVSNCPRLKLPAIGSYVALSLSAVFNPGHFYAVFPYGPIPFFKINQEGPTTVEEKETLEALIKAMTECYSRKVFVQDPSSLPPPGKIVSARSEEHGHWYRARILSIDSEGKNVEVFFLDFGDCEWIPLSNIHDLKPEFLHLPVQAVECFLANIEPVGREKGLTWSQAAKKMFNELAHNKLLLAHVVSKSDDVLYVELNVPTDNHHISINEALVTSSLAQYMPKSHLIRKPSNHPDQCTDGAVKSKTVIHIPG</sequence>